<evidence type="ECO:0000313" key="1">
    <source>
        <dbReference type="EMBL" id="PTR05279.1"/>
    </source>
</evidence>
<proteinExistence type="predicted"/>
<dbReference type="EMBL" id="QAOT01000069">
    <property type="protein sequence ID" value="PTR05279.1"/>
    <property type="molecule type" value="Genomic_DNA"/>
</dbReference>
<gene>
    <name evidence="1" type="ORF">C8J28_1692</name>
</gene>
<dbReference type="Proteomes" id="UP000244060">
    <property type="component" value="Unassembled WGS sequence"/>
</dbReference>
<reference evidence="1 2" key="1">
    <citation type="submission" date="2018-04" db="EMBL/GenBank/DDBJ databases">
        <title>Genomic Encyclopedia of Type Strains, Phase III (KMG-III): the genomes of soil and plant-associated and newly described type strains.</title>
        <authorList>
            <person name="Whitman W."/>
        </authorList>
    </citation>
    <scope>NUCLEOTIDE SEQUENCE [LARGE SCALE GENOMIC DNA]</scope>
    <source>
        <strain evidence="1 2">KA25</strain>
    </source>
</reference>
<keyword evidence="2" id="KW-1185">Reference proteome</keyword>
<evidence type="ECO:0000313" key="2">
    <source>
        <dbReference type="Proteomes" id="UP000244060"/>
    </source>
</evidence>
<sequence>MRRGIGIDIHRTFGEVVIWENGVLRHAGRVDMTRTGLEGFGKNPSCDGRGGRGG</sequence>
<dbReference type="RefSeq" id="WP_205025778.1">
    <property type="nucleotide sequence ID" value="NZ_CP089965.1"/>
</dbReference>
<organism evidence="1 2">
    <name type="scientific">Cereibacter azotoformans</name>
    <dbReference type="NCBI Taxonomy" id="43057"/>
    <lineage>
        <taxon>Bacteria</taxon>
        <taxon>Pseudomonadati</taxon>
        <taxon>Pseudomonadota</taxon>
        <taxon>Alphaproteobacteria</taxon>
        <taxon>Rhodobacterales</taxon>
        <taxon>Paracoccaceae</taxon>
        <taxon>Cereibacter</taxon>
    </lineage>
</organism>
<comment type="caution">
    <text evidence="1">The sequence shown here is derived from an EMBL/GenBank/DDBJ whole genome shotgun (WGS) entry which is preliminary data.</text>
</comment>
<evidence type="ECO:0008006" key="3">
    <source>
        <dbReference type="Google" id="ProtNLM"/>
    </source>
</evidence>
<protein>
    <recommendedName>
        <fullName evidence="3">IS110 family transposase</fullName>
    </recommendedName>
</protein>
<accession>A0A2T5JHI4</accession>
<dbReference type="AlphaFoldDB" id="A0A2T5JHI4"/>
<name>A0A2T5JHI4_9RHOB</name>